<evidence type="ECO:0000313" key="2">
    <source>
        <dbReference type="EMBL" id="GJE86886.1"/>
    </source>
</evidence>
<dbReference type="PANTHER" id="PTHR11695:SF294">
    <property type="entry name" value="RETICULON-4-INTERACTING PROTEIN 1, MITOCHONDRIAL"/>
    <property type="match status" value="1"/>
</dbReference>
<feature type="domain" description="Enoyl reductase (ER)" evidence="1">
    <location>
        <begin position="25"/>
        <end position="353"/>
    </location>
</feature>
<dbReference type="SUPFAM" id="SSF50129">
    <property type="entry name" value="GroES-like"/>
    <property type="match status" value="1"/>
</dbReference>
<dbReference type="Gene3D" id="3.40.50.720">
    <property type="entry name" value="NAD(P)-binding Rossmann-like Domain"/>
    <property type="match status" value="1"/>
</dbReference>
<dbReference type="InterPro" id="IPR036291">
    <property type="entry name" value="NAD(P)-bd_dom_sf"/>
</dbReference>
<keyword evidence="3" id="KW-1185">Reference proteome</keyword>
<dbReference type="SUPFAM" id="SSF51735">
    <property type="entry name" value="NAD(P)-binding Rossmann-fold domains"/>
    <property type="match status" value="1"/>
</dbReference>
<dbReference type="SMART" id="SM00829">
    <property type="entry name" value="PKS_ER"/>
    <property type="match status" value="1"/>
</dbReference>
<proteinExistence type="predicted"/>
<dbReference type="GO" id="GO:0016491">
    <property type="term" value="F:oxidoreductase activity"/>
    <property type="evidence" value="ECO:0007669"/>
    <property type="project" value="InterPro"/>
</dbReference>
<dbReference type="InterPro" id="IPR013154">
    <property type="entry name" value="ADH-like_N"/>
</dbReference>
<dbReference type="EMBL" id="BPQB01000005">
    <property type="protein sequence ID" value="GJE86886.1"/>
    <property type="molecule type" value="Genomic_DNA"/>
</dbReference>
<organism evidence="2 3">
    <name type="scientific">Phanerochaete sordida</name>
    <dbReference type="NCBI Taxonomy" id="48140"/>
    <lineage>
        <taxon>Eukaryota</taxon>
        <taxon>Fungi</taxon>
        <taxon>Dikarya</taxon>
        <taxon>Basidiomycota</taxon>
        <taxon>Agaricomycotina</taxon>
        <taxon>Agaricomycetes</taxon>
        <taxon>Polyporales</taxon>
        <taxon>Phanerochaetaceae</taxon>
        <taxon>Phanerochaete</taxon>
    </lineage>
</organism>
<name>A0A9P3G253_9APHY</name>
<reference evidence="2 3" key="1">
    <citation type="submission" date="2021-08" db="EMBL/GenBank/DDBJ databases">
        <title>Draft Genome Sequence of Phanerochaete sordida strain YK-624.</title>
        <authorList>
            <person name="Mori T."/>
            <person name="Dohra H."/>
            <person name="Suzuki T."/>
            <person name="Kawagishi H."/>
            <person name="Hirai H."/>
        </authorList>
    </citation>
    <scope>NUCLEOTIDE SEQUENCE [LARGE SCALE GENOMIC DNA]</scope>
    <source>
        <strain evidence="2 3">YK-624</strain>
    </source>
</reference>
<dbReference type="Pfam" id="PF13602">
    <property type="entry name" value="ADH_zinc_N_2"/>
    <property type="match status" value="1"/>
</dbReference>
<dbReference type="OrthoDB" id="3509362at2759"/>
<sequence>MSTTNLNGLTIPQTQKAWVIVKMGKPREALVFDQNAPVPSLSEGEVLIKVQAAAFNPVGYKLMGLMPNFLMKRPHVAEHDFTGVIADANGTGLTPGEAVWGFIPVGLKIKTKQGSLAQYARVPTSHIVPRSPFLKPTEAAGLGLAGMTAYEALVYIGKLEPGQNLFVNGGSTAVGTVAIQIAKAIGAKVTVSGSGKREDFLRGFGVDGFVDYTKEPLHVQLERAPPPVKFHLIFDAVGDANVPFYTHSAAYMQPNGLYLTVAPVPAGWTNLPSVLNLLRLTFEVNRPLWLGGTPRRWQKLPVMTVTKEKLQGLARFVDEGQLKPVVDSVFEFDDVLAAYDRIMSQRALGKVVVRVDPEAE</sequence>
<gene>
    <name evidence="2" type="ORF">PsYK624_029690</name>
</gene>
<dbReference type="InterPro" id="IPR020843">
    <property type="entry name" value="ER"/>
</dbReference>
<dbReference type="CDD" id="cd08267">
    <property type="entry name" value="MDR1"/>
    <property type="match status" value="1"/>
</dbReference>
<dbReference type="Gene3D" id="3.90.180.10">
    <property type="entry name" value="Medium-chain alcohol dehydrogenases, catalytic domain"/>
    <property type="match status" value="1"/>
</dbReference>
<dbReference type="GO" id="GO:0005739">
    <property type="term" value="C:mitochondrion"/>
    <property type="evidence" value="ECO:0007669"/>
    <property type="project" value="TreeGrafter"/>
</dbReference>
<accession>A0A9P3G253</accession>
<comment type="caution">
    <text evidence="2">The sequence shown here is derived from an EMBL/GenBank/DDBJ whole genome shotgun (WGS) entry which is preliminary data.</text>
</comment>
<evidence type="ECO:0000313" key="3">
    <source>
        <dbReference type="Proteomes" id="UP000703269"/>
    </source>
</evidence>
<dbReference type="PANTHER" id="PTHR11695">
    <property type="entry name" value="ALCOHOL DEHYDROGENASE RELATED"/>
    <property type="match status" value="1"/>
</dbReference>
<dbReference type="InterPro" id="IPR011032">
    <property type="entry name" value="GroES-like_sf"/>
</dbReference>
<evidence type="ECO:0000259" key="1">
    <source>
        <dbReference type="SMART" id="SM00829"/>
    </source>
</evidence>
<dbReference type="AlphaFoldDB" id="A0A9P3G253"/>
<dbReference type="Proteomes" id="UP000703269">
    <property type="component" value="Unassembled WGS sequence"/>
</dbReference>
<protein>
    <submittedName>
        <fullName evidence="2">NAD(P)-dependent alcohol dehydrogenase</fullName>
    </submittedName>
</protein>
<dbReference type="Pfam" id="PF08240">
    <property type="entry name" value="ADH_N"/>
    <property type="match status" value="1"/>
</dbReference>
<dbReference type="InterPro" id="IPR050700">
    <property type="entry name" value="YIM1/Zinc_Alcohol_DH_Fams"/>
</dbReference>